<sequence>MAVYGTTRRQQLPATELVLEQRAKAQAKRKADPHHVLRANHASKVFKARAKLNKRRCIKFGFTKPQIEEAWLALWERQIERFDWQVSIRQTRIAYMPNAGHRKAVTDWIANGRRETPTVDVSEWDEMCRATALDNA</sequence>
<dbReference type="Proteomes" id="UP000053732">
    <property type="component" value="Unassembled WGS sequence"/>
</dbReference>
<reference evidence="1 2" key="1">
    <citation type="journal article" date="2014" name="Nat. Commun.">
        <title>Multiple recent horizontal transfers of a large genomic region in cheese making fungi.</title>
        <authorList>
            <person name="Cheeseman K."/>
            <person name="Ropars J."/>
            <person name="Renault P."/>
            <person name="Dupont J."/>
            <person name="Gouzy J."/>
            <person name="Branca A."/>
            <person name="Abraham A.L."/>
            <person name="Ceppi M."/>
            <person name="Conseiller E."/>
            <person name="Debuchy R."/>
            <person name="Malagnac F."/>
            <person name="Goarin A."/>
            <person name="Silar P."/>
            <person name="Lacoste S."/>
            <person name="Sallet E."/>
            <person name="Bensimon A."/>
            <person name="Giraud T."/>
            <person name="Brygoo Y."/>
        </authorList>
    </citation>
    <scope>NUCLEOTIDE SEQUENCE [LARGE SCALE GENOMIC DNA]</scope>
    <source>
        <strain evidence="2">FM 013</strain>
    </source>
</reference>
<evidence type="ECO:0000313" key="1">
    <source>
        <dbReference type="EMBL" id="CRL18724.1"/>
    </source>
</evidence>
<name>A0A0G4NXM0_PENC3</name>
<evidence type="ECO:0000313" key="2">
    <source>
        <dbReference type="Proteomes" id="UP000053732"/>
    </source>
</evidence>
<gene>
    <name evidence="1" type="ORF">PCAMFM013_S002g000594</name>
</gene>
<dbReference type="AlphaFoldDB" id="A0A0G4NXM0"/>
<protein>
    <submittedName>
        <fullName evidence="1">Str. FM013</fullName>
    </submittedName>
</protein>
<organism evidence="1 2">
    <name type="scientific">Penicillium camemberti (strain FM 013)</name>
    <dbReference type="NCBI Taxonomy" id="1429867"/>
    <lineage>
        <taxon>Eukaryota</taxon>
        <taxon>Fungi</taxon>
        <taxon>Dikarya</taxon>
        <taxon>Ascomycota</taxon>
        <taxon>Pezizomycotina</taxon>
        <taxon>Eurotiomycetes</taxon>
        <taxon>Eurotiomycetidae</taxon>
        <taxon>Eurotiales</taxon>
        <taxon>Aspergillaceae</taxon>
        <taxon>Penicillium</taxon>
    </lineage>
</organism>
<dbReference type="EMBL" id="HG793135">
    <property type="protein sequence ID" value="CRL18724.1"/>
    <property type="molecule type" value="Genomic_DNA"/>
</dbReference>
<keyword evidence="2" id="KW-1185">Reference proteome</keyword>
<proteinExistence type="predicted"/>
<accession>A0A0G4NXM0</accession>